<comment type="similarity">
    <text evidence="1">Belongs to the AHA1 family.</text>
</comment>
<feature type="domain" description="Activator of Hsp90 ATPase homologue 1/2-like C-terminal" evidence="2">
    <location>
        <begin position="16"/>
        <end position="142"/>
    </location>
</feature>
<dbReference type="InterPro" id="IPR023393">
    <property type="entry name" value="START-like_dom_sf"/>
</dbReference>
<dbReference type="Pfam" id="PF08327">
    <property type="entry name" value="AHSA1"/>
    <property type="match status" value="1"/>
</dbReference>
<evidence type="ECO:0000259" key="2">
    <source>
        <dbReference type="Pfam" id="PF08327"/>
    </source>
</evidence>
<proteinExistence type="inferred from homology"/>
<dbReference type="EMBL" id="JBHUCP010000043">
    <property type="protein sequence ID" value="MFD1534737.1"/>
    <property type="molecule type" value="Genomic_DNA"/>
</dbReference>
<comment type="caution">
    <text evidence="3">The sequence shown here is derived from an EMBL/GenBank/DDBJ whole genome shotgun (WGS) entry which is preliminary data.</text>
</comment>
<evidence type="ECO:0000313" key="4">
    <source>
        <dbReference type="Proteomes" id="UP001597145"/>
    </source>
</evidence>
<gene>
    <name evidence="3" type="ORF">ACFSCY_35495</name>
</gene>
<name>A0ABW4FW04_9PSEU</name>
<reference evidence="4" key="1">
    <citation type="journal article" date="2019" name="Int. J. Syst. Evol. Microbiol.">
        <title>The Global Catalogue of Microorganisms (GCM) 10K type strain sequencing project: providing services to taxonomists for standard genome sequencing and annotation.</title>
        <authorList>
            <consortium name="The Broad Institute Genomics Platform"/>
            <consortium name="The Broad Institute Genome Sequencing Center for Infectious Disease"/>
            <person name="Wu L."/>
            <person name="Ma J."/>
        </authorList>
    </citation>
    <scope>NUCLEOTIDE SEQUENCE [LARGE SCALE GENOMIC DNA]</scope>
    <source>
        <strain evidence="4">JCM 12165</strain>
    </source>
</reference>
<dbReference type="SUPFAM" id="SSF55961">
    <property type="entry name" value="Bet v1-like"/>
    <property type="match status" value="1"/>
</dbReference>
<dbReference type="Gene3D" id="3.30.530.20">
    <property type="match status" value="1"/>
</dbReference>
<dbReference type="RefSeq" id="WP_343975714.1">
    <property type="nucleotide sequence ID" value="NZ_BAAAJG010000008.1"/>
</dbReference>
<organism evidence="3 4">
    <name type="scientific">Pseudonocardia aurantiaca</name>
    <dbReference type="NCBI Taxonomy" id="75290"/>
    <lineage>
        <taxon>Bacteria</taxon>
        <taxon>Bacillati</taxon>
        <taxon>Actinomycetota</taxon>
        <taxon>Actinomycetes</taxon>
        <taxon>Pseudonocardiales</taxon>
        <taxon>Pseudonocardiaceae</taxon>
        <taxon>Pseudonocardia</taxon>
    </lineage>
</organism>
<keyword evidence="4" id="KW-1185">Reference proteome</keyword>
<protein>
    <submittedName>
        <fullName evidence="3">SRPBCC domain-containing protein</fullName>
    </submittedName>
</protein>
<dbReference type="InterPro" id="IPR013538">
    <property type="entry name" value="ASHA1/2-like_C"/>
</dbReference>
<dbReference type="Proteomes" id="UP001597145">
    <property type="component" value="Unassembled WGS sequence"/>
</dbReference>
<accession>A0ABW4FW04</accession>
<dbReference type="CDD" id="cd07814">
    <property type="entry name" value="SRPBCC_CalC_Aha1-like"/>
    <property type="match status" value="1"/>
</dbReference>
<evidence type="ECO:0000256" key="1">
    <source>
        <dbReference type="ARBA" id="ARBA00006817"/>
    </source>
</evidence>
<sequence>MTVVPHTVTVRRVVSATPEALYAAWTEPDQMRRWYATVVDADVRVGGRYHIEMHEEDGVVNGFTGEYLALERPTRVSFTFTHHAQTPADRISDETVTVEFREVEPGRTEVVLTNSWTGPECGPSDYEATGQGWEELLNRLEKGV</sequence>
<evidence type="ECO:0000313" key="3">
    <source>
        <dbReference type="EMBL" id="MFD1534737.1"/>
    </source>
</evidence>